<dbReference type="PANTHER" id="PTHR30203">
    <property type="entry name" value="OUTER MEMBRANE CATION EFFLUX PROTEIN"/>
    <property type="match status" value="1"/>
</dbReference>
<dbReference type="Gene3D" id="1.20.1600.10">
    <property type="entry name" value="Outer membrane efflux proteins (OEP)"/>
    <property type="match status" value="1"/>
</dbReference>
<organism evidence="2 3">
    <name type="scientific">Sphingomonas psychrolutea</name>
    <dbReference type="NCBI Taxonomy" id="1259676"/>
    <lineage>
        <taxon>Bacteria</taxon>
        <taxon>Pseudomonadati</taxon>
        <taxon>Pseudomonadota</taxon>
        <taxon>Alphaproteobacteria</taxon>
        <taxon>Sphingomonadales</taxon>
        <taxon>Sphingomonadaceae</taxon>
        <taxon>Sphingomonas</taxon>
    </lineage>
</organism>
<dbReference type="Pfam" id="PF02321">
    <property type="entry name" value="OEP"/>
    <property type="match status" value="2"/>
</dbReference>
<dbReference type="Gene3D" id="2.20.200.10">
    <property type="entry name" value="Outer membrane efflux proteins (OEP)"/>
    <property type="match status" value="1"/>
</dbReference>
<reference evidence="3" key="1">
    <citation type="journal article" date="2019" name="Int. J. Syst. Evol. Microbiol.">
        <title>The Global Catalogue of Microorganisms (GCM) 10K type strain sequencing project: providing services to taxonomists for standard genome sequencing and annotation.</title>
        <authorList>
            <consortium name="The Broad Institute Genomics Platform"/>
            <consortium name="The Broad Institute Genome Sequencing Center for Infectious Disease"/>
            <person name="Wu L."/>
            <person name="Ma J."/>
        </authorList>
    </citation>
    <scope>NUCLEOTIDE SEQUENCE [LARGE SCALE GENOMIC DNA]</scope>
    <source>
        <strain evidence="3">CGMCC 1.10106</strain>
    </source>
</reference>
<evidence type="ECO:0008006" key="4">
    <source>
        <dbReference type="Google" id="ProtNLM"/>
    </source>
</evidence>
<sequence length="419" mass="44539">MSPAWSDTVTGSYEVSPDADLAALLGSTQLADLIDRAQSTSPGLLRASARIDQARALLRLARGASLPSLSIGTNVSANSRAGGSAFDFASNFATIDAALTVDFAGGAAAGRRSAAQRTMAARYDRDALIILVTAELARTYVTRAALQARLGLIEQSIGQAAQLQRIIELRQQAGVATKVDVGLQTIRVQQLRAERERLQQSLEETRVAISLLVGEEAPGFQIVPADINQFAIPDIAPPSPSRLIATRPDVRAAELRIEAAGGDVRQARAAFFPQLDLSIGRNAQSFLGSGLLSGLSIGADLMAPIFNRNRLKGNLALAAAQQRESVQNYREVLLAALADVENGLSAAAHARNRASILAAVTNQARQTASLARVQYLEGDADLRHLLDAQDLLINAQDAELVSRQERLEAAIALFRVSRA</sequence>
<dbReference type="InterPro" id="IPR010131">
    <property type="entry name" value="MdtP/NodT-like"/>
</dbReference>
<dbReference type="SUPFAM" id="SSF56954">
    <property type="entry name" value="Outer membrane efflux proteins (OEP)"/>
    <property type="match status" value="1"/>
</dbReference>
<dbReference type="Proteomes" id="UP000618591">
    <property type="component" value="Unassembled WGS sequence"/>
</dbReference>
<protein>
    <recommendedName>
        <fullName evidence="4">RND transporter</fullName>
    </recommendedName>
</protein>
<gene>
    <name evidence="2" type="primary">opmQ</name>
    <name evidence="2" type="ORF">GCM10011395_34970</name>
</gene>
<comment type="caution">
    <text evidence="2">The sequence shown here is derived from an EMBL/GenBank/DDBJ whole genome shotgun (WGS) entry which is preliminary data.</text>
</comment>
<evidence type="ECO:0000313" key="3">
    <source>
        <dbReference type="Proteomes" id="UP000618591"/>
    </source>
</evidence>
<accession>A0ABQ1H708</accession>
<dbReference type="InterPro" id="IPR003423">
    <property type="entry name" value="OMP_efflux"/>
</dbReference>
<evidence type="ECO:0000313" key="2">
    <source>
        <dbReference type="EMBL" id="GGA61623.1"/>
    </source>
</evidence>
<evidence type="ECO:0000256" key="1">
    <source>
        <dbReference type="ARBA" id="ARBA00007613"/>
    </source>
</evidence>
<comment type="similarity">
    <text evidence="1">Belongs to the outer membrane factor (OMF) (TC 1.B.17) family.</text>
</comment>
<keyword evidence="3" id="KW-1185">Reference proteome</keyword>
<name>A0ABQ1H708_9SPHN</name>
<dbReference type="EMBL" id="BMDW01000034">
    <property type="protein sequence ID" value="GGA61623.1"/>
    <property type="molecule type" value="Genomic_DNA"/>
</dbReference>
<proteinExistence type="inferred from homology"/>